<feature type="compositionally biased region" description="Low complexity" evidence="1">
    <location>
        <begin position="135"/>
        <end position="149"/>
    </location>
</feature>
<feature type="compositionally biased region" description="Basic and acidic residues" evidence="1">
    <location>
        <begin position="82"/>
        <end position="98"/>
    </location>
</feature>
<feature type="region of interest" description="Disordered" evidence="1">
    <location>
        <begin position="82"/>
        <end position="159"/>
    </location>
</feature>
<gene>
    <name evidence="2" type="ORF">LTR24_006327</name>
</gene>
<proteinExistence type="predicted"/>
<comment type="caution">
    <text evidence="2">The sequence shown here is derived from an EMBL/GenBank/DDBJ whole genome shotgun (WGS) entry which is preliminary data.</text>
</comment>
<evidence type="ECO:0000313" key="2">
    <source>
        <dbReference type="EMBL" id="KAK5089333.1"/>
    </source>
</evidence>
<feature type="compositionally biased region" description="Basic and acidic residues" evidence="1">
    <location>
        <begin position="36"/>
        <end position="47"/>
    </location>
</feature>
<reference evidence="2 3" key="1">
    <citation type="submission" date="2023-08" db="EMBL/GenBank/DDBJ databases">
        <title>Black Yeasts Isolated from many extreme environments.</title>
        <authorList>
            <person name="Coleine C."/>
            <person name="Stajich J.E."/>
            <person name="Selbmann L."/>
        </authorList>
    </citation>
    <scope>NUCLEOTIDE SEQUENCE [LARGE SCALE GENOMIC DNA]</scope>
    <source>
        <strain evidence="2 3">CCFEE 5885</strain>
    </source>
</reference>
<organism evidence="2 3">
    <name type="scientific">Lithohypha guttulata</name>
    <dbReference type="NCBI Taxonomy" id="1690604"/>
    <lineage>
        <taxon>Eukaryota</taxon>
        <taxon>Fungi</taxon>
        <taxon>Dikarya</taxon>
        <taxon>Ascomycota</taxon>
        <taxon>Pezizomycotina</taxon>
        <taxon>Eurotiomycetes</taxon>
        <taxon>Chaetothyriomycetidae</taxon>
        <taxon>Chaetothyriales</taxon>
        <taxon>Trichomeriaceae</taxon>
        <taxon>Lithohypha</taxon>
    </lineage>
</organism>
<name>A0ABR0K6A4_9EURO</name>
<feature type="region of interest" description="Disordered" evidence="1">
    <location>
        <begin position="27"/>
        <end position="47"/>
    </location>
</feature>
<keyword evidence="3" id="KW-1185">Reference proteome</keyword>
<feature type="region of interest" description="Disordered" evidence="1">
    <location>
        <begin position="288"/>
        <end position="372"/>
    </location>
</feature>
<evidence type="ECO:0000313" key="3">
    <source>
        <dbReference type="Proteomes" id="UP001345013"/>
    </source>
</evidence>
<dbReference type="EMBL" id="JAVRRG010000080">
    <property type="protein sequence ID" value="KAK5089333.1"/>
    <property type="molecule type" value="Genomic_DNA"/>
</dbReference>
<dbReference type="Proteomes" id="UP001345013">
    <property type="component" value="Unassembled WGS sequence"/>
</dbReference>
<feature type="compositionally biased region" description="Basic and acidic residues" evidence="1">
    <location>
        <begin position="316"/>
        <end position="331"/>
    </location>
</feature>
<accession>A0ABR0K6A4</accession>
<sequence>METAQYVLTGVNMGTQHFDKVRDPAQRRWQKMRGRVPKDDPDVVDSRTMEEKGYVLRRRADVQSDEEIVEVVRHRGEVLPRRPRYRRETSSVDGRYQRDSGGYASESEGSVPPRGRNAKSTKARSIGGRSRRGKSSSFSSSSSSDLGSSTDERHEMKKMRRKKWITASLATVATIHAASGVYSSIENHDKRIIAVQQGEISPEEAHKQARTARWKDAAAIGIAALGIKGAMSEWKETAEEHEKHKEICEQHELQHKRRLEHLRRLRAKEQAGYYKGRDGRWYYDRSYQQDSARRRQRRSDSEDSYDTYKQLAGPRQNDRKMIEGPRSERSRSVYGRDQSRSRAKSSHGRDDSDDQSPVRKQSPSRNKKQYHTKSCSFVNNPLAVSAVAAPFLGAASYFMYKVETDETPILKVNPEREEYLKKYKTDQHGEYKDFITDAAEELLGAF</sequence>
<evidence type="ECO:0000256" key="1">
    <source>
        <dbReference type="SAM" id="MobiDB-lite"/>
    </source>
</evidence>
<protein>
    <submittedName>
        <fullName evidence="2">Uncharacterized protein</fullName>
    </submittedName>
</protein>